<evidence type="ECO:0000256" key="1">
    <source>
        <dbReference type="ARBA" id="ARBA00000142"/>
    </source>
</evidence>
<dbReference type="InterPro" id="IPR055361">
    <property type="entry name" value="tRNA_methyltr_TrmB_bact"/>
</dbReference>
<dbReference type="GO" id="GO:0008176">
    <property type="term" value="F:tRNA (guanine(46)-N7)-methyltransferase activity"/>
    <property type="evidence" value="ECO:0007669"/>
    <property type="project" value="UniProtKB-EC"/>
</dbReference>
<dbReference type="NCBIfam" id="TIGR00091">
    <property type="entry name" value="tRNA (guanosine(46)-N7)-methyltransferase TrmB"/>
    <property type="match status" value="1"/>
</dbReference>
<dbReference type="EMBL" id="CAEZXB010000047">
    <property type="protein sequence ID" value="CAB4687858.1"/>
    <property type="molecule type" value="Genomic_DNA"/>
</dbReference>
<evidence type="ECO:0000313" key="7">
    <source>
        <dbReference type="EMBL" id="CAB4687858.1"/>
    </source>
</evidence>
<dbReference type="Gene3D" id="3.40.50.150">
    <property type="entry name" value="Vaccinia Virus protein VP39"/>
    <property type="match status" value="1"/>
</dbReference>
<reference evidence="7" key="1">
    <citation type="submission" date="2020-05" db="EMBL/GenBank/DDBJ databases">
        <authorList>
            <person name="Chiriac C."/>
            <person name="Salcher M."/>
            <person name="Ghai R."/>
            <person name="Kavagutti S V."/>
        </authorList>
    </citation>
    <scope>NUCLEOTIDE SEQUENCE</scope>
</reference>
<dbReference type="EMBL" id="CAFBRC010000167">
    <property type="protein sequence ID" value="CAB5078321.1"/>
    <property type="molecule type" value="Genomic_DNA"/>
</dbReference>
<evidence type="ECO:0000256" key="3">
    <source>
        <dbReference type="ARBA" id="ARBA00022603"/>
    </source>
</evidence>
<sequence length="223" mass="25159">MPQDFTQNSIRTYKRRGSRVTANQQSARDLHWNQWGLTPEGIVDLRALMAPAREVILEVGSGMGETTALMAAASPEIAIVAAEVHKPGIGALLSYASTQGLMNVRIFDGDALELMRDHLAPDSLDGVRLYFPDPWPKFKHHKRRIFNEEFLDLVFSRVRAGGFLHAATDWFEYAQWMQSFASKDPRFVGGVIDRPAWRPLTKFEGQGVTKGHVVTDLFYEIKK</sequence>
<protein>
    <recommendedName>
        <fullName evidence="2">tRNA (guanine(46)-N(7))-methyltransferase</fullName>
        <ecNumber evidence="2">2.1.1.33</ecNumber>
    </recommendedName>
</protein>
<evidence type="ECO:0000256" key="5">
    <source>
        <dbReference type="ARBA" id="ARBA00022691"/>
    </source>
</evidence>
<dbReference type="InterPro" id="IPR003358">
    <property type="entry name" value="tRNA_(Gua-N-7)_MeTrfase_Trmb"/>
</dbReference>
<name>A0A6J6NT14_9ZZZZ</name>
<dbReference type="CDD" id="cd02440">
    <property type="entry name" value="AdoMet_MTases"/>
    <property type="match status" value="1"/>
</dbReference>
<dbReference type="PANTHER" id="PTHR23417">
    <property type="entry name" value="3-DEOXY-D-MANNO-OCTULOSONIC-ACID TRANSFERASE/TRNA GUANINE-N 7 - -METHYLTRANSFERASE"/>
    <property type="match status" value="1"/>
</dbReference>
<organism evidence="7">
    <name type="scientific">freshwater metagenome</name>
    <dbReference type="NCBI Taxonomy" id="449393"/>
    <lineage>
        <taxon>unclassified sequences</taxon>
        <taxon>metagenomes</taxon>
        <taxon>ecological metagenomes</taxon>
    </lineage>
</organism>
<evidence type="ECO:0000256" key="2">
    <source>
        <dbReference type="ARBA" id="ARBA00011977"/>
    </source>
</evidence>
<gene>
    <name evidence="7" type="ORF">UFOPK2342_01582</name>
    <name evidence="8" type="ORF">UFOPK4367_01579</name>
</gene>
<accession>A0A6J6NT14</accession>
<dbReference type="SUPFAM" id="SSF53335">
    <property type="entry name" value="S-adenosyl-L-methionine-dependent methyltransferases"/>
    <property type="match status" value="1"/>
</dbReference>
<keyword evidence="3" id="KW-0489">Methyltransferase</keyword>
<keyword evidence="5" id="KW-0949">S-adenosyl-L-methionine</keyword>
<dbReference type="AlphaFoldDB" id="A0A6J6NT14"/>
<evidence type="ECO:0000256" key="6">
    <source>
        <dbReference type="ARBA" id="ARBA00022694"/>
    </source>
</evidence>
<dbReference type="PROSITE" id="PS51625">
    <property type="entry name" value="SAM_MT_TRMB"/>
    <property type="match status" value="1"/>
</dbReference>
<comment type="catalytic activity">
    <reaction evidence="1">
        <text>guanosine(46) in tRNA + S-adenosyl-L-methionine = N(7)-methylguanosine(46) in tRNA + S-adenosyl-L-homocysteine</text>
        <dbReference type="Rhea" id="RHEA:42708"/>
        <dbReference type="Rhea" id="RHEA-COMP:10188"/>
        <dbReference type="Rhea" id="RHEA-COMP:10189"/>
        <dbReference type="ChEBI" id="CHEBI:57856"/>
        <dbReference type="ChEBI" id="CHEBI:59789"/>
        <dbReference type="ChEBI" id="CHEBI:74269"/>
        <dbReference type="ChEBI" id="CHEBI:74480"/>
        <dbReference type="EC" id="2.1.1.33"/>
    </reaction>
</comment>
<evidence type="ECO:0000256" key="4">
    <source>
        <dbReference type="ARBA" id="ARBA00022679"/>
    </source>
</evidence>
<dbReference type="Pfam" id="PF02390">
    <property type="entry name" value="Methyltransf_4"/>
    <property type="match status" value="1"/>
</dbReference>
<dbReference type="GO" id="GO:0043527">
    <property type="term" value="C:tRNA methyltransferase complex"/>
    <property type="evidence" value="ECO:0007669"/>
    <property type="project" value="TreeGrafter"/>
</dbReference>
<dbReference type="EC" id="2.1.1.33" evidence="2"/>
<proteinExistence type="inferred from homology"/>
<dbReference type="InterPro" id="IPR029063">
    <property type="entry name" value="SAM-dependent_MTases_sf"/>
</dbReference>
<dbReference type="PANTHER" id="PTHR23417:SF14">
    <property type="entry name" value="PENTACOTRIPEPTIDE-REPEAT REGION OF PRORP DOMAIN-CONTAINING PROTEIN"/>
    <property type="match status" value="1"/>
</dbReference>
<keyword evidence="6" id="KW-0819">tRNA processing</keyword>
<evidence type="ECO:0000313" key="8">
    <source>
        <dbReference type="EMBL" id="CAB5078321.1"/>
    </source>
</evidence>
<keyword evidence="4" id="KW-0808">Transferase</keyword>
<dbReference type="HAMAP" id="MF_01057">
    <property type="entry name" value="tRNA_methyltr_TrmB"/>
    <property type="match status" value="1"/>
</dbReference>